<dbReference type="Proteomes" id="UP000218702">
    <property type="component" value="Chromosome"/>
</dbReference>
<gene>
    <name evidence="2" type="ORF">NIES806_04820</name>
</gene>
<dbReference type="SUPFAM" id="SSF56300">
    <property type="entry name" value="Metallo-dependent phosphatases"/>
    <property type="match status" value="1"/>
</dbReference>
<protein>
    <submittedName>
        <fullName evidence="2">Metallophosphoesterase</fullName>
    </submittedName>
</protein>
<dbReference type="InterPro" id="IPR004843">
    <property type="entry name" value="Calcineurin-like_PHP"/>
</dbReference>
<reference evidence="2 3" key="1">
    <citation type="submission" date="2017-06" db="EMBL/GenBank/DDBJ databases">
        <title>Genome sequencing of cyanobaciteial culture collection at National Institute for Environmental Studies (NIES).</title>
        <authorList>
            <person name="Hirose Y."/>
            <person name="Shimura Y."/>
            <person name="Fujisawa T."/>
            <person name="Nakamura Y."/>
            <person name="Kawachi M."/>
        </authorList>
    </citation>
    <scope>NUCLEOTIDE SEQUENCE [LARGE SCALE GENOMIC DNA]</scope>
    <source>
        <strain evidence="2 3">NIES-806</strain>
    </source>
</reference>
<organism evidence="2 3">
    <name type="scientific">Dolichospermum compactum NIES-806</name>
    <dbReference type="NCBI Taxonomy" id="1973481"/>
    <lineage>
        <taxon>Bacteria</taxon>
        <taxon>Bacillati</taxon>
        <taxon>Cyanobacteriota</taxon>
        <taxon>Cyanophyceae</taxon>
        <taxon>Nostocales</taxon>
        <taxon>Aphanizomenonaceae</taxon>
        <taxon>Dolichospermum</taxon>
        <taxon>Dolichospermum compactum</taxon>
    </lineage>
</organism>
<keyword evidence="3" id="KW-1185">Reference proteome</keyword>
<dbReference type="AlphaFoldDB" id="A0A1Z4UYF9"/>
<dbReference type="InterPro" id="IPR029052">
    <property type="entry name" value="Metallo-depent_PP-like"/>
</dbReference>
<name>A0A1Z4UYF9_9CYAN</name>
<evidence type="ECO:0000313" key="3">
    <source>
        <dbReference type="Proteomes" id="UP000218702"/>
    </source>
</evidence>
<feature type="domain" description="Calcineurin-like phosphoesterase" evidence="1">
    <location>
        <begin position="50"/>
        <end position="410"/>
    </location>
</feature>
<dbReference type="InterPro" id="IPR051918">
    <property type="entry name" value="STPP_CPPED1"/>
</dbReference>
<dbReference type="PANTHER" id="PTHR43143:SF1">
    <property type="entry name" value="SERINE_THREONINE-PROTEIN PHOSPHATASE CPPED1"/>
    <property type="match status" value="1"/>
</dbReference>
<evidence type="ECO:0000313" key="2">
    <source>
        <dbReference type="EMBL" id="BAZ84296.1"/>
    </source>
</evidence>
<evidence type="ECO:0000259" key="1">
    <source>
        <dbReference type="Pfam" id="PF00149"/>
    </source>
</evidence>
<sequence>MKLISEPPISVKIQKMKQRVRWQHSSILQQGIDQTCMVIDDGNSESPDFSFMVMGDTGTKSYSRHHPQREVAKMMVNHGNDCRFVLHTGDVIYMVGSREYYPANFIEPYREFLVGGHQPQDIAYDQMVFKLPILPVLGNHDYYDVPLLYRLLTGPTLPLRRMLRYKDIEIGWHGSNQGDAYARAFLDYLAAVSPAELEQYLKQHYNAKTGTGKCLRYQPGNFTRLPNRYYNFCYGGIDFFALDSNTFNTPDPLPNNQAGDDFRRELAQRRQEIDQEELRILTECDRLNPEKSDEAELLAELGAKLDQINEVKIDIEKQLESNTNTNVDFEQLAWLKERLTASWHNPAVRGRVIFFHHPPYVTEGSKWNQRQTLAVRNRIKKVFDEVATSLGNITQERPIVDIIFSGHAHCFEHLQTVNTGHADSYINYIIAGGSGRRLRRQRPEGGELLETFNNNGDISIRKVADSLLYVGRSGSGFESKKLYSCVRVDVLGGFPAKFMITPLVTELVEGKWCDRQLKPWIIYNPGG</sequence>
<dbReference type="KEGG" id="dcm:NIES806_04820"/>
<dbReference type="EMBL" id="AP018316">
    <property type="protein sequence ID" value="BAZ84296.1"/>
    <property type="molecule type" value="Genomic_DNA"/>
</dbReference>
<proteinExistence type="predicted"/>
<dbReference type="RefSeq" id="WP_096663472.1">
    <property type="nucleotide sequence ID" value="NZ_AP018316.1"/>
</dbReference>
<accession>A0A1Z4UYF9</accession>
<dbReference type="Gene3D" id="3.60.21.10">
    <property type="match status" value="1"/>
</dbReference>
<dbReference type="PANTHER" id="PTHR43143">
    <property type="entry name" value="METALLOPHOSPHOESTERASE, CALCINEURIN SUPERFAMILY"/>
    <property type="match status" value="1"/>
</dbReference>
<dbReference type="GO" id="GO:0016787">
    <property type="term" value="F:hydrolase activity"/>
    <property type="evidence" value="ECO:0007669"/>
    <property type="project" value="InterPro"/>
</dbReference>
<dbReference type="Pfam" id="PF00149">
    <property type="entry name" value="Metallophos"/>
    <property type="match status" value="1"/>
</dbReference>
<dbReference type="OrthoDB" id="500534at2"/>